<dbReference type="Pfam" id="PF19891">
    <property type="entry name" value="DUF6364"/>
    <property type="match status" value="1"/>
</dbReference>
<organism evidence="1 2">
    <name type="scientific">Nonlabens spongiae</name>
    <dbReference type="NCBI Taxonomy" id="331648"/>
    <lineage>
        <taxon>Bacteria</taxon>
        <taxon>Pseudomonadati</taxon>
        <taxon>Bacteroidota</taxon>
        <taxon>Flavobacteriia</taxon>
        <taxon>Flavobacteriales</taxon>
        <taxon>Flavobacteriaceae</taxon>
        <taxon>Nonlabens</taxon>
    </lineage>
</organism>
<accession>A0A1W6MM67</accession>
<dbReference type="Proteomes" id="UP000193431">
    <property type="component" value="Chromosome"/>
</dbReference>
<dbReference type="RefSeq" id="WP_085767498.1">
    <property type="nucleotide sequence ID" value="NZ_CP019344.1"/>
</dbReference>
<dbReference type="EMBL" id="CP019344">
    <property type="protein sequence ID" value="ARN78693.1"/>
    <property type="molecule type" value="Genomic_DNA"/>
</dbReference>
<dbReference type="AlphaFoldDB" id="A0A1W6MM67"/>
<dbReference type="InterPro" id="IPR045944">
    <property type="entry name" value="DUF6364"/>
</dbReference>
<reference evidence="1 2" key="1">
    <citation type="submission" date="2016-11" db="EMBL/GenBank/DDBJ databases">
        <title>Trade-off between light-utilization and light-protection in marine flavobacteria.</title>
        <authorList>
            <person name="Kumagai Y."/>
        </authorList>
    </citation>
    <scope>NUCLEOTIDE SEQUENCE [LARGE SCALE GENOMIC DNA]</scope>
    <source>
        <strain evidence="1 2">JCM 13191</strain>
    </source>
</reference>
<evidence type="ECO:0008006" key="3">
    <source>
        <dbReference type="Google" id="ProtNLM"/>
    </source>
</evidence>
<keyword evidence="2" id="KW-1185">Reference proteome</keyword>
<dbReference type="STRING" id="331648.BST97_12215"/>
<evidence type="ECO:0000313" key="2">
    <source>
        <dbReference type="Proteomes" id="UP000193431"/>
    </source>
</evidence>
<protein>
    <recommendedName>
        <fullName evidence="3">Antitoxin</fullName>
    </recommendedName>
</protein>
<name>A0A1W6MM67_9FLAO</name>
<sequence length="86" mass="9904">MKTKLTLTVEKDVIEQAKEYAKNTGVSLSELIQEYLTRITGKTEKGEHVAETSSIYRKYAGIAKSDLDPVKDREKLRDIRLEKYLK</sequence>
<dbReference type="OrthoDB" id="6198066at2"/>
<proteinExistence type="predicted"/>
<gene>
    <name evidence="1" type="ORF">BST97_12215</name>
</gene>
<evidence type="ECO:0000313" key="1">
    <source>
        <dbReference type="EMBL" id="ARN78693.1"/>
    </source>
</evidence>